<dbReference type="PANTHER" id="PTHR31570">
    <property type="entry name" value="HAUS AUGMIN-LIKE COMPLEX SUBUNIT 1"/>
    <property type="match status" value="1"/>
</dbReference>
<dbReference type="EMBL" id="CAJVPS010001216">
    <property type="protein sequence ID" value="CAG8529508.1"/>
    <property type="molecule type" value="Genomic_DNA"/>
</dbReference>
<evidence type="ECO:0000256" key="6">
    <source>
        <dbReference type="ARBA" id="ARBA00022776"/>
    </source>
</evidence>
<evidence type="ECO:0000256" key="10">
    <source>
        <dbReference type="SAM" id="Coils"/>
    </source>
</evidence>
<evidence type="ECO:0000313" key="13">
    <source>
        <dbReference type="Proteomes" id="UP000789508"/>
    </source>
</evidence>
<dbReference type="InterPro" id="IPR026243">
    <property type="entry name" value="HAUS1"/>
</dbReference>
<evidence type="ECO:0000256" key="3">
    <source>
        <dbReference type="ARBA" id="ARBA00022490"/>
    </source>
</evidence>
<evidence type="ECO:0000256" key="1">
    <source>
        <dbReference type="ARBA" id="ARBA00004186"/>
    </source>
</evidence>
<dbReference type="GO" id="GO:0005819">
    <property type="term" value="C:spindle"/>
    <property type="evidence" value="ECO:0007669"/>
    <property type="project" value="UniProtKB-SubCell"/>
</dbReference>
<dbReference type="GO" id="GO:0005874">
    <property type="term" value="C:microtubule"/>
    <property type="evidence" value="ECO:0007669"/>
    <property type="project" value="UniProtKB-KW"/>
</dbReference>
<comment type="subcellular location">
    <subcellularLocation>
        <location evidence="1">Cytoplasm</location>
        <location evidence="1">Cytoskeleton</location>
        <location evidence="1">Spindle</location>
    </subcellularLocation>
</comment>
<dbReference type="OrthoDB" id="5372507at2759"/>
<keyword evidence="13" id="KW-1185">Reference proteome</keyword>
<evidence type="ECO:0000256" key="8">
    <source>
        <dbReference type="ARBA" id="ARBA00023212"/>
    </source>
</evidence>
<keyword evidence="6" id="KW-0498">Mitosis</keyword>
<comment type="similarity">
    <text evidence="2">Belongs to the HAUS1 family.</text>
</comment>
<feature type="coiled-coil region" evidence="10">
    <location>
        <begin position="189"/>
        <end position="216"/>
    </location>
</feature>
<keyword evidence="8" id="KW-0206">Cytoskeleton</keyword>
<dbReference type="AlphaFoldDB" id="A0A9N9AEJ7"/>
<dbReference type="GO" id="GO:0005829">
    <property type="term" value="C:cytosol"/>
    <property type="evidence" value="ECO:0007669"/>
    <property type="project" value="TreeGrafter"/>
</dbReference>
<name>A0A9N9AEJ7_9GLOM</name>
<proteinExistence type="inferred from homology"/>
<evidence type="ECO:0000256" key="11">
    <source>
        <dbReference type="SAM" id="MobiDB-lite"/>
    </source>
</evidence>
<evidence type="ECO:0000256" key="5">
    <source>
        <dbReference type="ARBA" id="ARBA00022701"/>
    </source>
</evidence>
<gene>
    <name evidence="12" type="ORF">ALEPTO_LOCUS4867</name>
</gene>
<dbReference type="GO" id="GO:0051301">
    <property type="term" value="P:cell division"/>
    <property type="evidence" value="ECO:0007669"/>
    <property type="project" value="UniProtKB-KW"/>
</dbReference>
<reference evidence="12" key="1">
    <citation type="submission" date="2021-06" db="EMBL/GenBank/DDBJ databases">
        <authorList>
            <person name="Kallberg Y."/>
            <person name="Tangrot J."/>
            <person name="Rosling A."/>
        </authorList>
    </citation>
    <scope>NUCLEOTIDE SEQUENCE</scope>
    <source>
        <strain evidence="12">FL130A</strain>
    </source>
</reference>
<keyword evidence="9" id="KW-0131">Cell cycle</keyword>
<comment type="caution">
    <text evidence="12">The sequence shown here is derived from an EMBL/GenBank/DDBJ whole genome shotgun (WGS) entry which is preliminary data.</text>
</comment>
<protein>
    <submittedName>
        <fullName evidence="12">13905_t:CDS:1</fullName>
    </submittedName>
</protein>
<dbReference type="Proteomes" id="UP000789508">
    <property type="component" value="Unassembled WGS sequence"/>
</dbReference>
<evidence type="ECO:0000256" key="2">
    <source>
        <dbReference type="ARBA" id="ARBA00005479"/>
    </source>
</evidence>
<feature type="region of interest" description="Disordered" evidence="11">
    <location>
        <begin position="1"/>
        <end position="40"/>
    </location>
</feature>
<dbReference type="GO" id="GO:0051225">
    <property type="term" value="P:spindle assembly"/>
    <property type="evidence" value="ECO:0007669"/>
    <property type="project" value="InterPro"/>
</dbReference>
<keyword evidence="3" id="KW-0963">Cytoplasm</keyword>
<dbReference type="PANTHER" id="PTHR31570:SF1">
    <property type="entry name" value="HAUS AUGMIN-LIKE COMPLEX SUBUNIT 1"/>
    <property type="match status" value="1"/>
</dbReference>
<dbReference type="GO" id="GO:0070652">
    <property type="term" value="C:HAUS complex"/>
    <property type="evidence" value="ECO:0007669"/>
    <property type="project" value="InterPro"/>
</dbReference>
<organism evidence="12 13">
    <name type="scientific">Ambispora leptoticha</name>
    <dbReference type="NCBI Taxonomy" id="144679"/>
    <lineage>
        <taxon>Eukaryota</taxon>
        <taxon>Fungi</taxon>
        <taxon>Fungi incertae sedis</taxon>
        <taxon>Mucoromycota</taxon>
        <taxon>Glomeromycotina</taxon>
        <taxon>Glomeromycetes</taxon>
        <taxon>Archaeosporales</taxon>
        <taxon>Ambisporaceae</taxon>
        <taxon>Ambispora</taxon>
    </lineage>
</organism>
<keyword evidence="5" id="KW-0493">Microtubule</keyword>
<evidence type="ECO:0000313" key="12">
    <source>
        <dbReference type="EMBL" id="CAG8529508.1"/>
    </source>
</evidence>
<keyword evidence="4" id="KW-0132">Cell division</keyword>
<dbReference type="PRINTS" id="PR02087">
    <property type="entry name" value="HAUSAUGMINL1"/>
</dbReference>
<evidence type="ECO:0000256" key="7">
    <source>
        <dbReference type="ARBA" id="ARBA00023054"/>
    </source>
</evidence>
<accession>A0A9N9AEJ7</accession>
<evidence type="ECO:0000256" key="4">
    <source>
        <dbReference type="ARBA" id="ARBA00022618"/>
    </source>
</evidence>
<keyword evidence="7 10" id="KW-0175">Coiled coil</keyword>
<evidence type="ECO:0000256" key="9">
    <source>
        <dbReference type="ARBA" id="ARBA00023306"/>
    </source>
</evidence>
<sequence>MDKYEEALPSVFFRPSEPSFLPRDSLTSQGDSSYAGDDTFLTDSCDEGDKDITEQDKWNLIDEWIKKFYKNKLIPPFERNSATASALYELALFNIKQDAMAEITLKNLKVHAMEYSDEAKRIKNILDTMGVSKEKLSKNGSAALSTLSSLAISLGLSDVENSSYIRALAQLNIDTARAERKHKDAMSAASVLETRIQEANIRITKLSRLLSNLRNNWDSMEGQKLREWKQNTKTLTQKGYEYQERLSSLEACGLRLEKLKQQEEHDIKLATLKLHEAKEKLNDLKINREELLTNMAENVW</sequence>
<dbReference type="Pfam" id="PF25762">
    <property type="entry name" value="HAUS1"/>
    <property type="match status" value="1"/>
</dbReference>
<feature type="coiled-coil region" evidence="10">
    <location>
        <begin position="260"/>
        <end position="294"/>
    </location>
</feature>